<organism evidence="3 4">
    <name type="scientific">Maudiozyma humilis</name>
    <name type="common">Sour dough yeast</name>
    <name type="synonym">Kazachstania humilis</name>
    <dbReference type="NCBI Taxonomy" id="51915"/>
    <lineage>
        <taxon>Eukaryota</taxon>
        <taxon>Fungi</taxon>
        <taxon>Dikarya</taxon>
        <taxon>Ascomycota</taxon>
        <taxon>Saccharomycotina</taxon>
        <taxon>Saccharomycetes</taxon>
        <taxon>Saccharomycetales</taxon>
        <taxon>Saccharomycetaceae</taxon>
        <taxon>Maudiozyma</taxon>
    </lineage>
</organism>
<evidence type="ECO:0000313" key="3">
    <source>
        <dbReference type="EMBL" id="GMM56285.1"/>
    </source>
</evidence>
<dbReference type="GO" id="GO:1990221">
    <property type="term" value="C:L-cysteine desulfurase complex"/>
    <property type="evidence" value="ECO:0007669"/>
    <property type="project" value="TreeGrafter"/>
</dbReference>
<dbReference type="EMBL" id="BTGD01000008">
    <property type="protein sequence ID" value="GMM56285.1"/>
    <property type="molecule type" value="Genomic_DNA"/>
</dbReference>
<comment type="caution">
    <text evidence="3">The sequence shown here is derived from an EMBL/GenBank/DDBJ whole genome shotgun (WGS) entry which is preliminary data.</text>
</comment>
<dbReference type="GO" id="GO:0005739">
    <property type="term" value="C:mitochondrion"/>
    <property type="evidence" value="ECO:0007669"/>
    <property type="project" value="TreeGrafter"/>
</dbReference>
<dbReference type="PANTHER" id="PTHR13166:SF7">
    <property type="entry name" value="LYR MOTIF-CONTAINING PROTEIN 4"/>
    <property type="match status" value="1"/>
</dbReference>
<dbReference type="PANTHER" id="PTHR13166">
    <property type="entry name" value="PROTEIN C6ORF149"/>
    <property type="match status" value="1"/>
</dbReference>
<dbReference type="InterPro" id="IPR045297">
    <property type="entry name" value="Complex1_LYR_LYRM4"/>
</dbReference>
<evidence type="ECO:0000313" key="4">
    <source>
        <dbReference type="Proteomes" id="UP001377567"/>
    </source>
</evidence>
<evidence type="ECO:0000259" key="2">
    <source>
        <dbReference type="Pfam" id="PF05347"/>
    </source>
</evidence>
<dbReference type="Pfam" id="PF05347">
    <property type="entry name" value="Complex1_LYR"/>
    <property type="match status" value="1"/>
</dbReference>
<dbReference type="CDD" id="cd20264">
    <property type="entry name" value="Complex1_LYR_LYRM4"/>
    <property type="match status" value="1"/>
</dbReference>
<dbReference type="AlphaFoldDB" id="A0AAV5RXY7"/>
<comment type="similarity">
    <text evidence="1">Belongs to the complex I LYR family.</text>
</comment>
<proteinExistence type="inferred from homology"/>
<dbReference type="GO" id="GO:0016226">
    <property type="term" value="P:iron-sulfur cluster assembly"/>
    <property type="evidence" value="ECO:0007669"/>
    <property type="project" value="InterPro"/>
</dbReference>
<protein>
    <submittedName>
        <fullName evidence="3">Isd11 protein</fullName>
    </submittedName>
</protein>
<reference evidence="3 4" key="1">
    <citation type="journal article" date="2023" name="Elife">
        <title>Identification of key yeast species and microbe-microbe interactions impacting larval growth of Drosophila in the wild.</title>
        <authorList>
            <person name="Mure A."/>
            <person name="Sugiura Y."/>
            <person name="Maeda R."/>
            <person name="Honda K."/>
            <person name="Sakurai N."/>
            <person name="Takahashi Y."/>
            <person name="Watada M."/>
            <person name="Katoh T."/>
            <person name="Gotoh A."/>
            <person name="Gotoh Y."/>
            <person name="Taniguchi I."/>
            <person name="Nakamura K."/>
            <person name="Hayashi T."/>
            <person name="Katayama T."/>
            <person name="Uemura T."/>
            <person name="Hattori Y."/>
        </authorList>
    </citation>
    <scope>NUCLEOTIDE SEQUENCE [LARGE SCALE GENOMIC DNA]</scope>
    <source>
        <strain evidence="3 4">KH-74</strain>
    </source>
</reference>
<dbReference type="InterPro" id="IPR008011">
    <property type="entry name" value="Complex1_LYR_dom"/>
</dbReference>
<dbReference type="Proteomes" id="UP001377567">
    <property type="component" value="Unassembled WGS sequence"/>
</dbReference>
<sequence length="99" mass="11480">MAVAPTRLQVLALYKQFIKNSKQFNNYNFREYFLRRSRESFRANVALQKPEEVARAFADAKEELGVLKRQAIISQMYTFDKLVVEPLDSQKHTPSPTGV</sequence>
<name>A0AAV5RXY7_MAUHU</name>
<feature type="domain" description="Complex 1 LYR protein" evidence="2">
    <location>
        <begin position="9"/>
        <end position="65"/>
    </location>
</feature>
<accession>A0AAV5RXY7</accession>
<dbReference type="InterPro" id="IPR051522">
    <property type="entry name" value="ISC_assembly_LYR"/>
</dbReference>
<evidence type="ECO:0000256" key="1">
    <source>
        <dbReference type="ARBA" id="ARBA00009508"/>
    </source>
</evidence>
<keyword evidence="4" id="KW-1185">Reference proteome</keyword>
<gene>
    <name evidence="3" type="ORF">DAKH74_029010</name>
</gene>